<comment type="similarity">
    <text evidence="1">Belongs to the carbon-nitrogen hydrolase superfamily. BTD/VNN family.</text>
</comment>
<evidence type="ECO:0000313" key="5">
    <source>
        <dbReference type="Proteomes" id="UP000515160"/>
    </source>
</evidence>
<evidence type="ECO:0000259" key="4">
    <source>
        <dbReference type="PROSITE" id="PS50263"/>
    </source>
</evidence>
<keyword evidence="3" id="KW-0732">Signal</keyword>
<accession>A0A6P8Y0C1</accession>
<dbReference type="Proteomes" id="UP000515160">
    <property type="component" value="Chromosome X"/>
</dbReference>
<dbReference type="PROSITE" id="PS50263">
    <property type="entry name" value="CN_HYDROLASE"/>
    <property type="match status" value="1"/>
</dbReference>
<gene>
    <name evidence="6" type="primary">LOC117578178</name>
</gene>
<dbReference type="InterPro" id="IPR043957">
    <property type="entry name" value="Vanin_C"/>
</dbReference>
<dbReference type="InterPro" id="IPR036526">
    <property type="entry name" value="C-N_Hydrolase_sf"/>
</dbReference>
<dbReference type="GeneID" id="117578178"/>
<dbReference type="RefSeq" id="XP_034119368.1">
    <property type="nucleotide sequence ID" value="XM_034263477.2"/>
</dbReference>
<dbReference type="Gene3D" id="3.60.110.10">
    <property type="entry name" value="Carbon-nitrogen hydrolase"/>
    <property type="match status" value="1"/>
</dbReference>
<keyword evidence="5" id="KW-1185">Reference proteome</keyword>
<dbReference type="PANTHER" id="PTHR10609">
    <property type="entry name" value="BIOTINIDASE-RELATED"/>
    <property type="match status" value="1"/>
</dbReference>
<dbReference type="AlphaFoldDB" id="A0A6P8Y0C1"/>
<evidence type="ECO:0000256" key="2">
    <source>
        <dbReference type="ARBA" id="ARBA00022801"/>
    </source>
</evidence>
<dbReference type="SUPFAM" id="SSF56317">
    <property type="entry name" value="Carbon-nitrogen hydrolase"/>
    <property type="match status" value="1"/>
</dbReference>
<dbReference type="Pfam" id="PF19018">
    <property type="entry name" value="Vanin_C"/>
    <property type="match status" value="1"/>
</dbReference>
<dbReference type="OrthoDB" id="10250282at2759"/>
<feature type="signal peptide" evidence="3">
    <location>
        <begin position="1"/>
        <end position="21"/>
    </location>
</feature>
<proteinExistence type="inferred from homology"/>
<keyword evidence="2" id="KW-0378">Hydrolase</keyword>
<dbReference type="PANTHER" id="PTHR10609:SF14">
    <property type="entry name" value="BIOTINIDASE"/>
    <property type="match status" value="1"/>
</dbReference>
<feature type="domain" description="CN hydrolase" evidence="4">
    <location>
        <begin position="30"/>
        <end position="297"/>
    </location>
</feature>
<dbReference type="InterPro" id="IPR040154">
    <property type="entry name" value="Biotinidase/VNN"/>
</dbReference>
<dbReference type="Pfam" id="PF00795">
    <property type="entry name" value="CN_hydrolase"/>
    <property type="match status" value="1"/>
</dbReference>
<feature type="chain" id="PRO_5027589868" evidence="3">
    <location>
        <begin position="22"/>
        <end position="559"/>
    </location>
</feature>
<organism evidence="5 6">
    <name type="scientific">Drosophila albomicans</name>
    <name type="common">Fruit fly</name>
    <dbReference type="NCBI Taxonomy" id="7291"/>
    <lineage>
        <taxon>Eukaryota</taxon>
        <taxon>Metazoa</taxon>
        <taxon>Ecdysozoa</taxon>
        <taxon>Arthropoda</taxon>
        <taxon>Hexapoda</taxon>
        <taxon>Insecta</taxon>
        <taxon>Pterygota</taxon>
        <taxon>Neoptera</taxon>
        <taxon>Endopterygota</taxon>
        <taxon>Diptera</taxon>
        <taxon>Brachycera</taxon>
        <taxon>Muscomorpha</taxon>
        <taxon>Ephydroidea</taxon>
        <taxon>Drosophilidae</taxon>
        <taxon>Drosophila</taxon>
    </lineage>
</organism>
<dbReference type="GO" id="GO:0016787">
    <property type="term" value="F:hydrolase activity"/>
    <property type="evidence" value="ECO:0007669"/>
    <property type="project" value="UniProtKB-KW"/>
</dbReference>
<evidence type="ECO:0000256" key="1">
    <source>
        <dbReference type="ARBA" id="ARBA00008225"/>
    </source>
</evidence>
<name>A0A6P8Y0C1_DROAB</name>
<evidence type="ECO:0000256" key="3">
    <source>
        <dbReference type="SAM" id="SignalP"/>
    </source>
</evidence>
<dbReference type="InterPro" id="IPR003010">
    <property type="entry name" value="C-N_Hydrolase"/>
</dbReference>
<protein>
    <submittedName>
        <fullName evidence="6">Vanin-like protein 2</fullName>
    </submittedName>
</protein>
<evidence type="ECO:0000313" key="6">
    <source>
        <dbReference type="RefSeq" id="XP_034119368.1"/>
    </source>
</evidence>
<reference evidence="6" key="1">
    <citation type="submission" date="2025-08" db="UniProtKB">
        <authorList>
            <consortium name="RefSeq"/>
        </authorList>
    </citation>
    <scope>IDENTIFICATION</scope>
    <source>
        <strain evidence="6">15112-1751.03</strain>
        <tissue evidence="6">Whole Adult</tissue>
    </source>
</reference>
<sequence length="559" mass="62935">MNVNVLRLLFILIALAIHTEQLSLPTDSSYNAAVVELPVQVGTPRERVELAKILYMNIIESNDTADLDILVFPEYVLSNRDSATFVPLPEQNVIPCFEPDYEMFLVEISCAVRARRIYVVLNLAEKELCGANYGSDTWNPCPANGVRYFNTIVVLDRDGRVVSRYRKSHLWRQEYKSTSVLRQPDMSTFDTDFGVTFGHFICFDMLFYEPAMRLVIERNITDIIYPTYWFSELPFLGAVQLQEGWAFANDINLLAADGSDPAGKTTGSGIYAGRAGRLSAGIFEQPTQHMFKARVPKRSRYTGEAFELPPKVLPAFSQQLITPRYTALDTFRDYNVDIFETRLLAVDFLNVTQRLCHEDFCCDFEVERSLIGNSADYAQYRYRLGVYHGNETTFIRVDRSEQAVCAVFACTSDELLSCGRIFSAAQPTANQYYFRHIRISGLFPAAKRRLIMPSTLDGVMLPLDVAQYTWSESPPAKQLQDSLISLELTAPKNDLLTFAIWANYFTELPTTHNLDHFQPVPSPSTPGNNNNNTSNAAASSIYAAVSTLCLLLLAVALKA</sequence>